<feature type="domain" description="CBM2" evidence="3">
    <location>
        <begin position="130"/>
        <end position="228"/>
    </location>
</feature>
<evidence type="ECO:0000256" key="2">
    <source>
        <dbReference type="SAM" id="Phobius"/>
    </source>
</evidence>
<keyword evidence="5" id="KW-1185">Reference proteome</keyword>
<organism evidence="4 5">
    <name type="scientific">Micromonospora inaquosa</name>
    <dbReference type="NCBI Taxonomy" id="2203716"/>
    <lineage>
        <taxon>Bacteria</taxon>
        <taxon>Bacillati</taxon>
        <taxon>Actinomycetota</taxon>
        <taxon>Actinomycetes</taxon>
        <taxon>Micromonosporales</taxon>
        <taxon>Micromonosporaceae</taxon>
        <taxon>Micromonospora</taxon>
    </lineage>
</organism>
<feature type="region of interest" description="Disordered" evidence="1">
    <location>
        <begin position="89"/>
        <end position="130"/>
    </location>
</feature>
<dbReference type="Pfam" id="PF00553">
    <property type="entry name" value="CBM_2"/>
    <property type="match status" value="1"/>
</dbReference>
<protein>
    <submittedName>
        <fullName evidence="4">Cellulose-binding protein</fullName>
    </submittedName>
</protein>
<dbReference type="GO" id="GO:0004553">
    <property type="term" value="F:hydrolase activity, hydrolyzing O-glycosyl compounds"/>
    <property type="evidence" value="ECO:0007669"/>
    <property type="project" value="InterPro"/>
</dbReference>
<comment type="caution">
    <text evidence="4">The sequence shown here is derived from an EMBL/GenBank/DDBJ whole genome shotgun (WGS) entry which is preliminary data.</text>
</comment>
<keyword evidence="2" id="KW-0812">Transmembrane</keyword>
<dbReference type="InterPro" id="IPR008965">
    <property type="entry name" value="CBM2/CBM3_carb-bd_dom_sf"/>
</dbReference>
<name>A0A3N9WIZ0_9ACTN</name>
<evidence type="ECO:0000313" key="4">
    <source>
        <dbReference type="EMBL" id="RQX00609.1"/>
    </source>
</evidence>
<dbReference type="AlphaFoldDB" id="A0A3N9WIZ0"/>
<feature type="transmembrane region" description="Helical" evidence="2">
    <location>
        <begin position="20"/>
        <end position="40"/>
    </location>
</feature>
<evidence type="ECO:0000259" key="3">
    <source>
        <dbReference type="SMART" id="SM00637"/>
    </source>
</evidence>
<gene>
    <name evidence="4" type="ORF">DLJ59_20795</name>
</gene>
<dbReference type="Gene3D" id="2.60.40.290">
    <property type="match status" value="1"/>
</dbReference>
<dbReference type="OrthoDB" id="3405323at2"/>
<dbReference type="GO" id="GO:0005975">
    <property type="term" value="P:carbohydrate metabolic process"/>
    <property type="evidence" value="ECO:0007669"/>
    <property type="project" value="InterPro"/>
</dbReference>
<proteinExistence type="predicted"/>
<dbReference type="RefSeq" id="WP_124774299.1">
    <property type="nucleotide sequence ID" value="NZ_QGSZ01000239.1"/>
</dbReference>
<evidence type="ECO:0000256" key="1">
    <source>
        <dbReference type="SAM" id="MobiDB-lite"/>
    </source>
</evidence>
<dbReference type="SMART" id="SM00637">
    <property type="entry name" value="CBD_II"/>
    <property type="match status" value="1"/>
</dbReference>
<dbReference type="SUPFAM" id="SSF49384">
    <property type="entry name" value="Carbohydrate-binding domain"/>
    <property type="match status" value="1"/>
</dbReference>
<keyword evidence="2" id="KW-1133">Transmembrane helix</keyword>
<feature type="compositionally biased region" description="Low complexity" evidence="1">
    <location>
        <begin position="92"/>
        <end position="103"/>
    </location>
</feature>
<dbReference type="InterPro" id="IPR001919">
    <property type="entry name" value="CBD2"/>
</dbReference>
<accession>A0A3N9WIZ0</accession>
<reference evidence="4 5" key="1">
    <citation type="submission" date="2018-05" db="EMBL/GenBank/DDBJ databases">
        <title>Micromonospora from Atacama Desert.</title>
        <authorList>
            <person name="Carro L."/>
            <person name="Goodfellow M."/>
            <person name="Klenk H.-P."/>
        </authorList>
    </citation>
    <scope>NUCLEOTIDE SEQUENCE [LARGE SCALE GENOMIC DNA]</scope>
    <source>
        <strain evidence="4 5">LB39</strain>
    </source>
</reference>
<dbReference type="InterPro" id="IPR012291">
    <property type="entry name" value="CBM2_carb-bd_dom_sf"/>
</dbReference>
<evidence type="ECO:0000313" key="5">
    <source>
        <dbReference type="Proteomes" id="UP000282312"/>
    </source>
</evidence>
<dbReference type="EMBL" id="QGSZ01000239">
    <property type="protein sequence ID" value="RQX00609.1"/>
    <property type="molecule type" value="Genomic_DNA"/>
</dbReference>
<sequence>MRRVPRPPHGPVAIATSPWIVVGAGVVVMVVLLFVALGAYRGRSPAPDGAQPPALPVPSAVAAPSVPTSVPSVAPSSAAVLPGLSGRASVLPSSTPAGSGSPSVDPTVGATGRPTATRSPTRAAPGQPAMTGRYRVVQSFDGGFIGEVSMLNRSAQSRGWTVRLEFSGGRLVTAWVEGVPQGTIRQSDDGFTYVSGVEVSPGGSVSLRFHMERTFSTPRECTVDGVRCNGL</sequence>
<dbReference type="Proteomes" id="UP000282312">
    <property type="component" value="Unassembled WGS sequence"/>
</dbReference>
<dbReference type="GO" id="GO:0030247">
    <property type="term" value="F:polysaccharide binding"/>
    <property type="evidence" value="ECO:0007669"/>
    <property type="project" value="InterPro"/>
</dbReference>
<keyword evidence="2" id="KW-0472">Membrane</keyword>